<dbReference type="RefSeq" id="WP_202246050.1">
    <property type="nucleotide sequence ID" value="NZ_JAESIY010000011.1"/>
</dbReference>
<protein>
    <submittedName>
        <fullName evidence="1">Uncharacterized protein</fullName>
    </submittedName>
</protein>
<sequence>MYLGNDYYQAVKQVILHDLEKWAPNKPLLEGICEIWSGYPLVYDRSLMSIKGSKPLYEVWKQKYFLDAFVYAHIYRHGIGGYVIAQSYLGFKEFPV</sequence>
<dbReference type="EMBL" id="JAESIY010000011">
    <property type="protein sequence ID" value="MBL3658259.1"/>
    <property type="molecule type" value="Genomic_DNA"/>
</dbReference>
<dbReference type="AlphaFoldDB" id="A0A937FBQ9"/>
<name>A0A937FBQ9_9BACT</name>
<dbReference type="Proteomes" id="UP000659388">
    <property type="component" value="Unassembled WGS sequence"/>
</dbReference>
<evidence type="ECO:0000313" key="2">
    <source>
        <dbReference type="Proteomes" id="UP000659388"/>
    </source>
</evidence>
<evidence type="ECO:0000313" key="1">
    <source>
        <dbReference type="EMBL" id="MBL3658259.1"/>
    </source>
</evidence>
<comment type="caution">
    <text evidence="1">The sequence shown here is derived from an EMBL/GenBank/DDBJ whole genome shotgun (WGS) entry which is preliminary data.</text>
</comment>
<reference evidence="1" key="1">
    <citation type="submission" date="2021-01" db="EMBL/GenBank/DDBJ databases">
        <title>Fulvivirga kasyanovii gen. nov., sp nov., a novel member of the phylum Bacteroidetes isolated from seawater in a mussel farm.</title>
        <authorList>
            <person name="Zhao L.-H."/>
            <person name="Wang Z.-J."/>
        </authorList>
    </citation>
    <scope>NUCLEOTIDE SEQUENCE</scope>
    <source>
        <strain evidence="1">2943</strain>
    </source>
</reference>
<accession>A0A937FBQ9</accession>
<keyword evidence="2" id="KW-1185">Reference proteome</keyword>
<gene>
    <name evidence="1" type="ORF">JL102_19055</name>
</gene>
<proteinExistence type="predicted"/>
<organism evidence="1 2">
    <name type="scientific">Fulvivirga sediminis</name>
    <dbReference type="NCBI Taxonomy" id="2803949"/>
    <lineage>
        <taxon>Bacteria</taxon>
        <taxon>Pseudomonadati</taxon>
        <taxon>Bacteroidota</taxon>
        <taxon>Cytophagia</taxon>
        <taxon>Cytophagales</taxon>
        <taxon>Fulvivirgaceae</taxon>
        <taxon>Fulvivirga</taxon>
    </lineage>
</organism>